<evidence type="ECO:0000256" key="9">
    <source>
        <dbReference type="RuleBase" id="RU004320"/>
    </source>
</evidence>
<feature type="binding site" evidence="7">
    <location>
        <position position="123"/>
    </location>
    <ligand>
        <name>tRNA</name>
        <dbReference type="ChEBI" id="CHEBI:17843"/>
    </ligand>
</feature>
<dbReference type="PATRIC" id="fig|1641388.3.peg.154"/>
<dbReference type="Pfam" id="PF01195">
    <property type="entry name" value="Pept_tRNA_hydro"/>
    <property type="match status" value="1"/>
</dbReference>
<dbReference type="HAMAP" id="MF_00083">
    <property type="entry name" value="Pept_tRNA_hydro_bact"/>
    <property type="match status" value="1"/>
</dbReference>
<feature type="binding site" evidence="7">
    <location>
        <position position="14"/>
    </location>
    <ligand>
        <name>tRNA</name>
        <dbReference type="ChEBI" id="CHEBI:17843"/>
    </ligand>
</feature>
<keyword evidence="7" id="KW-0963">Cytoplasm</keyword>
<dbReference type="PANTHER" id="PTHR17224">
    <property type="entry name" value="PEPTIDYL-TRNA HYDROLASE"/>
    <property type="match status" value="1"/>
</dbReference>
<evidence type="ECO:0000313" key="11">
    <source>
        <dbReference type="Proteomes" id="UP000053469"/>
    </source>
</evidence>
<keyword evidence="2 7" id="KW-0820">tRNA-binding</keyword>
<evidence type="ECO:0000256" key="4">
    <source>
        <dbReference type="ARBA" id="ARBA00022884"/>
    </source>
</evidence>
<protein>
    <recommendedName>
        <fullName evidence="6 7">Peptidyl-tRNA hydrolase</fullName>
        <shortName evidence="7">Pth</shortName>
        <ecNumber evidence="1 7">3.1.1.29</ecNumber>
    </recommendedName>
</protein>
<keyword evidence="3 7" id="KW-0378">Hydrolase</keyword>
<evidence type="ECO:0000313" key="10">
    <source>
        <dbReference type="EMBL" id="KUK67323.1"/>
    </source>
</evidence>
<evidence type="ECO:0000256" key="3">
    <source>
        <dbReference type="ARBA" id="ARBA00022801"/>
    </source>
</evidence>
<dbReference type="SUPFAM" id="SSF53178">
    <property type="entry name" value="Peptidyl-tRNA hydrolase-like"/>
    <property type="match status" value="1"/>
</dbReference>
<dbReference type="GO" id="GO:0000049">
    <property type="term" value="F:tRNA binding"/>
    <property type="evidence" value="ECO:0007669"/>
    <property type="project" value="UniProtKB-UniRule"/>
</dbReference>
<feature type="binding site" evidence="7">
    <location>
        <position position="75"/>
    </location>
    <ligand>
        <name>tRNA</name>
        <dbReference type="ChEBI" id="CHEBI:17843"/>
    </ligand>
</feature>
<dbReference type="EC" id="3.1.1.29" evidence="1 7"/>
<dbReference type="Proteomes" id="UP000053469">
    <property type="component" value="Unassembled WGS sequence"/>
</dbReference>
<dbReference type="PANTHER" id="PTHR17224:SF1">
    <property type="entry name" value="PEPTIDYL-TRNA HYDROLASE"/>
    <property type="match status" value="1"/>
</dbReference>
<name>A0A101GZ24_9BACT</name>
<feature type="site" description="Discriminates between blocked and unblocked aminoacyl-tRNA" evidence="7">
    <location>
        <position position="9"/>
    </location>
</feature>
<dbReference type="NCBIfam" id="TIGR00447">
    <property type="entry name" value="pth"/>
    <property type="match status" value="1"/>
</dbReference>
<proteinExistence type="inferred from homology"/>
<comment type="similarity">
    <text evidence="5 7 9">Belongs to the PTH family.</text>
</comment>
<comment type="subunit">
    <text evidence="7">Monomer.</text>
</comment>
<comment type="caution">
    <text evidence="10">The sequence shown here is derived from an EMBL/GenBank/DDBJ whole genome shotgun (WGS) entry which is preliminary data.</text>
</comment>
<evidence type="ECO:0000256" key="6">
    <source>
        <dbReference type="ARBA" id="ARBA00050038"/>
    </source>
</evidence>
<comment type="catalytic activity">
    <reaction evidence="7 8">
        <text>an N-acyl-L-alpha-aminoacyl-tRNA + H2O = an N-acyl-L-amino acid + a tRNA + H(+)</text>
        <dbReference type="Rhea" id="RHEA:54448"/>
        <dbReference type="Rhea" id="RHEA-COMP:10123"/>
        <dbReference type="Rhea" id="RHEA-COMP:13883"/>
        <dbReference type="ChEBI" id="CHEBI:15377"/>
        <dbReference type="ChEBI" id="CHEBI:15378"/>
        <dbReference type="ChEBI" id="CHEBI:59874"/>
        <dbReference type="ChEBI" id="CHEBI:78442"/>
        <dbReference type="ChEBI" id="CHEBI:138191"/>
        <dbReference type="EC" id="3.1.1.29"/>
    </reaction>
</comment>
<dbReference type="EMBL" id="LGGI01000019">
    <property type="protein sequence ID" value="KUK67323.1"/>
    <property type="molecule type" value="Genomic_DNA"/>
</dbReference>
<keyword evidence="4 7" id="KW-0694">RNA-binding</keyword>
<feature type="site" description="Stabilizes the basic form of H active site to accept a proton" evidence="7">
    <location>
        <position position="102"/>
    </location>
</feature>
<feature type="active site" description="Proton acceptor" evidence="7">
    <location>
        <position position="19"/>
    </location>
</feature>
<comment type="function">
    <text evidence="7">Hydrolyzes ribosome-free peptidyl-tRNAs (with 1 or more amino acids incorporated), which drop off the ribosome during protein synthesis, or as a result of ribosome stalling.</text>
</comment>
<evidence type="ECO:0000256" key="8">
    <source>
        <dbReference type="RuleBase" id="RU000673"/>
    </source>
</evidence>
<dbReference type="InterPro" id="IPR001328">
    <property type="entry name" value="Pept_tRNA_hydro"/>
</dbReference>
<dbReference type="PROSITE" id="PS01195">
    <property type="entry name" value="PEPT_TRNA_HYDROL_1"/>
    <property type="match status" value="1"/>
</dbReference>
<dbReference type="GO" id="GO:0005737">
    <property type="term" value="C:cytoplasm"/>
    <property type="evidence" value="ECO:0007669"/>
    <property type="project" value="UniProtKB-SubCell"/>
</dbReference>
<reference evidence="11" key="1">
    <citation type="journal article" date="2015" name="MBio">
        <title>Genome-Resolved Metagenomic Analysis Reveals Roles for Candidate Phyla and Other Microbial Community Members in Biogeochemical Transformations in Oil Reservoirs.</title>
        <authorList>
            <person name="Hu P."/>
            <person name="Tom L."/>
            <person name="Singh A."/>
            <person name="Thomas B.C."/>
            <person name="Baker B.J."/>
            <person name="Piceno Y.M."/>
            <person name="Andersen G.L."/>
            <person name="Banfield J.F."/>
        </authorList>
    </citation>
    <scope>NUCLEOTIDE SEQUENCE [LARGE SCALE GENOMIC DNA]</scope>
</reference>
<dbReference type="GO" id="GO:0072344">
    <property type="term" value="P:rescue of stalled ribosome"/>
    <property type="evidence" value="ECO:0007669"/>
    <property type="project" value="UniProtKB-UniRule"/>
</dbReference>
<evidence type="ECO:0000256" key="2">
    <source>
        <dbReference type="ARBA" id="ARBA00022555"/>
    </source>
</evidence>
<dbReference type="GO" id="GO:0004045">
    <property type="term" value="F:peptidyl-tRNA hydrolase activity"/>
    <property type="evidence" value="ECO:0007669"/>
    <property type="project" value="UniProtKB-UniRule"/>
</dbReference>
<organism evidence="10 11">
    <name type="scientific">candidate division WS6 bacterium 36_33</name>
    <dbReference type="NCBI Taxonomy" id="1641388"/>
    <lineage>
        <taxon>Bacteria</taxon>
        <taxon>Candidatus Dojkabacteria</taxon>
    </lineage>
</organism>
<dbReference type="Gene3D" id="3.40.50.1470">
    <property type="entry name" value="Peptidyl-tRNA hydrolase"/>
    <property type="match status" value="1"/>
</dbReference>
<accession>A0A101GZ24</accession>
<dbReference type="InterPro" id="IPR036416">
    <property type="entry name" value="Pept_tRNA_hydro_sf"/>
</dbReference>
<dbReference type="GO" id="GO:0006515">
    <property type="term" value="P:protein quality control for misfolded or incompletely synthesized proteins"/>
    <property type="evidence" value="ECO:0007669"/>
    <property type="project" value="UniProtKB-UniRule"/>
</dbReference>
<dbReference type="CDD" id="cd00462">
    <property type="entry name" value="PTH"/>
    <property type="match status" value="1"/>
</dbReference>
<evidence type="ECO:0000256" key="7">
    <source>
        <dbReference type="HAMAP-Rule" id="MF_00083"/>
    </source>
</evidence>
<sequence length="187" mass="21334">MKLITGLGNPGEKYLNTRHNVGFLFLDLLREMFLYQKDISTTEWKKEKIFSSELAFLKEGSRVIATMQKPLTYMNRSGEAVAKLIKKYEITDLADNFILVHDDLDIPLGKFKIQRGKSPLGHNGVKSVEDRIGMVDFKRVRIGVEARENKNISGEDYVLTKFSKDEQEIINEVIQEAIKGVLADILI</sequence>
<feature type="binding site" evidence="7">
    <location>
        <position position="73"/>
    </location>
    <ligand>
        <name>tRNA</name>
        <dbReference type="ChEBI" id="CHEBI:17843"/>
    </ligand>
</feature>
<gene>
    <name evidence="7" type="primary">pth</name>
    <name evidence="10" type="ORF">XD87_0195</name>
</gene>
<comment type="subcellular location">
    <subcellularLocation>
        <location evidence="7">Cytoplasm</location>
    </subcellularLocation>
</comment>
<evidence type="ECO:0000256" key="1">
    <source>
        <dbReference type="ARBA" id="ARBA00013260"/>
    </source>
</evidence>
<comment type="function">
    <text evidence="7">Catalyzes the release of premature peptidyl moieties from peptidyl-tRNA molecules trapped in stalled 50S ribosomal subunits, and thus maintains levels of free tRNAs and 50S ribosomes.</text>
</comment>
<dbReference type="InterPro" id="IPR018171">
    <property type="entry name" value="Pept_tRNA_hydro_CS"/>
</dbReference>
<dbReference type="PROSITE" id="PS01196">
    <property type="entry name" value="PEPT_TRNA_HYDROL_2"/>
    <property type="match status" value="1"/>
</dbReference>
<evidence type="ECO:0000256" key="5">
    <source>
        <dbReference type="ARBA" id="ARBA00038063"/>
    </source>
</evidence>
<dbReference type="AlphaFoldDB" id="A0A101GZ24"/>